<gene>
    <name evidence="9" type="ORF">QGN17_03615</name>
</gene>
<dbReference type="InterPro" id="IPR018584">
    <property type="entry name" value="GT87"/>
</dbReference>
<evidence type="ECO:0000313" key="9">
    <source>
        <dbReference type="EMBL" id="MDH7637811.1"/>
    </source>
</evidence>
<keyword evidence="3 9" id="KW-0808">Transferase</keyword>
<feature type="transmembrane region" description="Helical" evidence="8">
    <location>
        <begin position="16"/>
        <end position="34"/>
    </location>
</feature>
<comment type="similarity">
    <text evidence="7">Belongs to the glycosyltransferase 87 family.</text>
</comment>
<reference evidence="9" key="1">
    <citation type="submission" date="2023-04" db="EMBL/GenBank/DDBJ databases">
        <title>Sphingomonas sp. MAHUQ-71 isolated from rice field.</title>
        <authorList>
            <person name="Huq M.A."/>
        </authorList>
    </citation>
    <scope>NUCLEOTIDE SEQUENCE</scope>
    <source>
        <strain evidence="9">MAHUQ-71</strain>
    </source>
</reference>
<dbReference type="RefSeq" id="WP_281043154.1">
    <property type="nucleotide sequence ID" value="NZ_JARYGZ010000001.1"/>
</dbReference>
<keyword evidence="6 8" id="KW-0472">Membrane</keyword>
<feature type="transmembrane region" description="Helical" evidence="8">
    <location>
        <begin position="364"/>
        <end position="385"/>
    </location>
</feature>
<feature type="transmembrane region" description="Helical" evidence="8">
    <location>
        <begin position="101"/>
        <end position="131"/>
    </location>
</feature>
<feature type="transmembrane region" description="Helical" evidence="8">
    <location>
        <begin position="143"/>
        <end position="162"/>
    </location>
</feature>
<keyword evidence="5 8" id="KW-1133">Transmembrane helix</keyword>
<feature type="transmembrane region" description="Helical" evidence="8">
    <location>
        <begin position="302"/>
        <end position="320"/>
    </location>
</feature>
<dbReference type="EMBL" id="JARYGZ010000001">
    <property type="protein sequence ID" value="MDH7637811.1"/>
    <property type="molecule type" value="Genomic_DNA"/>
</dbReference>
<protein>
    <submittedName>
        <fullName evidence="9">Glycosyltransferase family 87 protein</fullName>
        <ecNumber evidence="9">2.4.-.-</ecNumber>
    </submittedName>
</protein>
<evidence type="ECO:0000256" key="5">
    <source>
        <dbReference type="ARBA" id="ARBA00022989"/>
    </source>
</evidence>
<sequence length="414" mass="44258">MGEAWKSGDWVDARRVRLVCAFLLAATILGYGFLLSMSHGTLDAQGRPIGTDFSDVYAAGWMADHGRAAAAWVWPEHYKVQQALHHSKAVPFYGWHYPPPFLLLASLLATMPYLAALALWLGTTLAGAVMVARKIVPGPGTTLAVLAAPASFVCIGHGQNAFLTASLLAGGLALLDRRPWTAGLLLGCLVYKPQFAVLLPVVLIAAGNRRAFAGAAISSLGLVAITLAIWGWPVWQAFHDSLILTRTRVIETGETGWEKIVTSFATARALGAPIPLAYGFQAISTALAIAGAALAARWASPALRGATVCCAALLSTPYAMDYDLVILGGALCFLVADARERGWLGHEKSILAIAYLVPFVGRQIAALTLVPLDWITLVAVFAITLRRAWVLDFKFLPKLVLGRGTARRRRVVEG</sequence>
<dbReference type="GO" id="GO:0016757">
    <property type="term" value="F:glycosyltransferase activity"/>
    <property type="evidence" value="ECO:0007669"/>
    <property type="project" value="UniProtKB-KW"/>
</dbReference>
<comment type="caution">
    <text evidence="9">The sequence shown here is derived from an EMBL/GenBank/DDBJ whole genome shotgun (WGS) entry which is preliminary data.</text>
</comment>
<name>A0ABT6MYF6_9SPHN</name>
<feature type="transmembrane region" description="Helical" evidence="8">
    <location>
        <begin position="211"/>
        <end position="232"/>
    </location>
</feature>
<proteinExistence type="inferred from homology"/>
<keyword evidence="10" id="KW-1185">Reference proteome</keyword>
<evidence type="ECO:0000256" key="3">
    <source>
        <dbReference type="ARBA" id="ARBA00022679"/>
    </source>
</evidence>
<dbReference type="EC" id="2.4.-.-" evidence="9"/>
<evidence type="ECO:0000256" key="6">
    <source>
        <dbReference type="ARBA" id="ARBA00023136"/>
    </source>
</evidence>
<evidence type="ECO:0000256" key="2">
    <source>
        <dbReference type="ARBA" id="ARBA00022475"/>
    </source>
</evidence>
<keyword evidence="2" id="KW-1003">Cell membrane</keyword>
<evidence type="ECO:0000313" key="10">
    <source>
        <dbReference type="Proteomes" id="UP001160625"/>
    </source>
</evidence>
<dbReference type="Proteomes" id="UP001160625">
    <property type="component" value="Unassembled WGS sequence"/>
</dbReference>
<comment type="subcellular location">
    <subcellularLocation>
        <location evidence="1">Cell membrane</location>
        <topology evidence="1">Multi-pass membrane protein</topology>
    </subcellularLocation>
</comment>
<evidence type="ECO:0000256" key="1">
    <source>
        <dbReference type="ARBA" id="ARBA00004651"/>
    </source>
</evidence>
<evidence type="ECO:0000256" key="8">
    <source>
        <dbReference type="SAM" id="Phobius"/>
    </source>
</evidence>
<accession>A0ABT6MYF6</accession>
<feature type="transmembrane region" description="Helical" evidence="8">
    <location>
        <begin position="182"/>
        <end position="204"/>
    </location>
</feature>
<feature type="transmembrane region" description="Helical" evidence="8">
    <location>
        <begin position="276"/>
        <end position="295"/>
    </location>
</feature>
<keyword evidence="9" id="KW-0328">Glycosyltransferase</keyword>
<dbReference type="Pfam" id="PF09594">
    <property type="entry name" value="GT87"/>
    <property type="match status" value="1"/>
</dbReference>
<evidence type="ECO:0000256" key="4">
    <source>
        <dbReference type="ARBA" id="ARBA00022692"/>
    </source>
</evidence>
<keyword evidence="4 8" id="KW-0812">Transmembrane</keyword>
<evidence type="ECO:0000256" key="7">
    <source>
        <dbReference type="ARBA" id="ARBA00024033"/>
    </source>
</evidence>
<organism evidence="9 10">
    <name type="scientific">Sphingomonas oryzagri</name>
    <dbReference type="NCBI Taxonomy" id="3042314"/>
    <lineage>
        <taxon>Bacteria</taxon>
        <taxon>Pseudomonadati</taxon>
        <taxon>Pseudomonadota</taxon>
        <taxon>Alphaproteobacteria</taxon>
        <taxon>Sphingomonadales</taxon>
        <taxon>Sphingomonadaceae</taxon>
        <taxon>Sphingomonas</taxon>
    </lineage>
</organism>